<dbReference type="Proteomes" id="UP001254564">
    <property type="component" value="Unassembled WGS sequence"/>
</dbReference>
<comment type="caution">
    <text evidence="1">The sequence shown here is derived from an EMBL/GenBank/DDBJ whole genome shotgun (WGS) entry which is preliminary data.</text>
</comment>
<organism evidence="1 2">
    <name type="scientific">Vreelandella vilamensis</name>
    <dbReference type="NCBI Taxonomy" id="531309"/>
    <lineage>
        <taxon>Bacteria</taxon>
        <taxon>Pseudomonadati</taxon>
        <taxon>Pseudomonadota</taxon>
        <taxon>Gammaproteobacteria</taxon>
        <taxon>Oceanospirillales</taxon>
        <taxon>Halomonadaceae</taxon>
        <taxon>Vreelandella</taxon>
    </lineage>
</organism>
<protein>
    <submittedName>
        <fullName evidence="1">Tetratricopeptide repeat protein</fullName>
    </submittedName>
</protein>
<accession>A0ABU1H732</accession>
<keyword evidence="2" id="KW-1185">Reference proteome</keyword>
<dbReference type="InterPro" id="IPR011990">
    <property type="entry name" value="TPR-like_helical_dom_sf"/>
</dbReference>
<dbReference type="Gene3D" id="1.25.40.10">
    <property type="entry name" value="Tetratricopeptide repeat domain"/>
    <property type="match status" value="1"/>
</dbReference>
<reference evidence="1 2" key="1">
    <citation type="submission" date="2023-04" db="EMBL/GenBank/DDBJ databases">
        <title>A long-awaited taxogenomic arrangement of the family Halomonadaceae.</title>
        <authorList>
            <person name="De La Haba R."/>
            <person name="Chuvochina M."/>
            <person name="Wittouck S."/>
            <person name="Arahal D.R."/>
            <person name="Sanchez-Porro C."/>
            <person name="Hugenholtz P."/>
            <person name="Ventosa A."/>
        </authorList>
    </citation>
    <scope>NUCLEOTIDE SEQUENCE [LARGE SCALE GENOMIC DNA]</scope>
    <source>
        <strain evidence="1 2">DSM 21020</strain>
    </source>
</reference>
<proteinExistence type="predicted"/>
<evidence type="ECO:0000313" key="2">
    <source>
        <dbReference type="Proteomes" id="UP001254564"/>
    </source>
</evidence>
<dbReference type="PANTHER" id="PTHR11102">
    <property type="entry name" value="SEL-1-LIKE PROTEIN"/>
    <property type="match status" value="1"/>
</dbReference>
<sequence>MSFTGKKQYDVISADIIPYEEQAPAKDALDTVFLLELKALGASGDGDANFMLGMRAYYGADAAPNLLMAATHWYRATGSGHADAAYHLGLLYLHGGGVPLCYQRALHLFYKASDKGHAGAVNRLGCHHWWGDIVPQDRKKALTFFVYAHQLGSTYAAYNLGHYCLTHQVSYNDVKLGIHYLLQAASAHHPEAMMRLAHVFDGAYPDFEDPLAAYQWQKMAANFDF</sequence>
<dbReference type="InterPro" id="IPR050767">
    <property type="entry name" value="Sel1_AlgK"/>
</dbReference>
<dbReference type="PANTHER" id="PTHR11102:SF160">
    <property type="entry name" value="ERAD-ASSOCIATED E3 UBIQUITIN-PROTEIN LIGASE COMPONENT HRD3"/>
    <property type="match status" value="1"/>
</dbReference>
<evidence type="ECO:0000313" key="1">
    <source>
        <dbReference type="EMBL" id="MDR5900110.1"/>
    </source>
</evidence>
<dbReference type="SUPFAM" id="SSF81901">
    <property type="entry name" value="HCP-like"/>
    <property type="match status" value="1"/>
</dbReference>
<name>A0ABU1H732_9GAMM</name>
<dbReference type="Pfam" id="PF08238">
    <property type="entry name" value="Sel1"/>
    <property type="match status" value="5"/>
</dbReference>
<dbReference type="RefSeq" id="WP_309656983.1">
    <property type="nucleotide sequence ID" value="NZ_JARWAN010000027.1"/>
</dbReference>
<dbReference type="InterPro" id="IPR006597">
    <property type="entry name" value="Sel1-like"/>
</dbReference>
<gene>
    <name evidence="1" type="ORF">QC823_14085</name>
</gene>
<dbReference type="SMART" id="SM00671">
    <property type="entry name" value="SEL1"/>
    <property type="match status" value="4"/>
</dbReference>
<dbReference type="EMBL" id="JARWAN010000027">
    <property type="protein sequence ID" value="MDR5900110.1"/>
    <property type="molecule type" value="Genomic_DNA"/>
</dbReference>